<dbReference type="EMBL" id="JAPWDO010000005">
    <property type="protein sequence ID" value="KAJ5471632.1"/>
    <property type="molecule type" value="Genomic_DNA"/>
</dbReference>
<sequence length="67" mass="7705">MVRARYAQLSPKRVVAQQFEFFWLLFLSSVVRTLHSEEAAIRQTYPSLIDYCETTGYDDPLSLDCAG</sequence>
<accession>A0A9W9WQX3</accession>
<evidence type="ECO:0000313" key="2">
    <source>
        <dbReference type="Proteomes" id="UP001147760"/>
    </source>
</evidence>
<dbReference type="Proteomes" id="UP001147760">
    <property type="component" value="Unassembled WGS sequence"/>
</dbReference>
<dbReference type="AlphaFoldDB" id="A0A9W9WQX3"/>
<evidence type="ECO:0000313" key="1">
    <source>
        <dbReference type="EMBL" id="KAJ5471632.1"/>
    </source>
</evidence>
<protein>
    <submittedName>
        <fullName evidence="1">Uncharacterized protein</fullName>
    </submittedName>
</protein>
<reference evidence="1" key="2">
    <citation type="journal article" date="2023" name="IMA Fungus">
        <title>Comparative genomic study of the Penicillium genus elucidates a diverse pangenome and 15 lateral gene transfer events.</title>
        <authorList>
            <person name="Petersen C."/>
            <person name="Sorensen T."/>
            <person name="Nielsen M.R."/>
            <person name="Sondergaard T.E."/>
            <person name="Sorensen J.L."/>
            <person name="Fitzpatrick D.A."/>
            <person name="Frisvad J.C."/>
            <person name="Nielsen K.L."/>
        </authorList>
    </citation>
    <scope>NUCLEOTIDE SEQUENCE</scope>
    <source>
        <strain evidence="1">IBT 17660</strain>
    </source>
</reference>
<keyword evidence="2" id="KW-1185">Reference proteome</keyword>
<reference evidence="1" key="1">
    <citation type="submission" date="2022-12" db="EMBL/GenBank/DDBJ databases">
        <authorList>
            <person name="Petersen C."/>
        </authorList>
    </citation>
    <scope>NUCLEOTIDE SEQUENCE</scope>
    <source>
        <strain evidence="1">IBT 17660</strain>
    </source>
</reference>
<proteinExistence type="predicted"/>
<gene>
    <name evidence="1" type="ORF">N7530_008989</name>
</gene>
<comment type="caution">
    <text evidence="1">The sequence shown here is derived from an EMBL/GenBank/DDBJ whole genome shotgun (WGS) entry which is preliminary data.</text>
</comment>
<organism evidence="1 2">
    <name type="scientific">Penicillium desertorum</name>
    <dbReference type="NCBI Taxonomy" id="1303715"/>
    <lineage>
        <taxon>Eukaryota</taxon>
        <taxon>Fungi</taxon>
        <taxon>Dikarya</taxon>
        <taxon>Ascomycota</taxon>
        <taxon>Pezizomycotina</taxon>
        <taxon>Eurotiomycetes</taxon>
        <taxon>Eurotiomycetidae</taxon>
        <taxon>Eurotiales</taxon>
        <taxon>Aspergillaceae</taxon>
        <taxon>Penicillium</taxon>
    </lineage>
</organism>
<name>A0A9W9WQX3_9EURO</name>